<dbReference type="SUPFAM" id="SSF53474">
    <property type="entry name" value="alpha/beta-Hydrolases"/>
    <property type="match status" value="1"/>
</dbReference>
<organism evidence="1 2">
    <name type="scientific">Vulcaniibacterium thermophilum</name>
    <dbReference type="NCBI Taxonomy" id="1169913"/>
    <lineage>
        <taxon>Bacteria</taxon>
        <taxon>Pseudomonadati</taxon>
        <taxon>Pseudomonadota</taxon>
        <taxon>Gammaproteobacteria</taxon>
        <taxon>Lysobacterales</taxon>
        <taxon>Lysobacteraceae</taxon>
        <taxon>Vulcaniibacterium</taxon>
    </lineage>
</organism>
<dbReference type="Gene3D" id="3.40.50.1820">
    <property type="entry name" value="alpha/beta hydrolase"/>
    <property type="match status" value="1"/>
</dbReference>
<protein>
    <recommendedName>
        <fullName evidence="3">Lipase (Class 3)</fullName>
    </recommendedName>
</protein>
<sequence length="151" mass="16101">MVSSREYAALAAGSYQSPPKPVLTGTAEFEVVKHVDLPSGYQATLYRRAGTNEYVLAHRGTETGRGLGELFRDGVATDLGMVRTSLNRQTPDALAFTRLALDYVSSKGGVLTVTGHSLGGCLAQITASHYGLRARRSTPTARRGWPTTTTG</sequence>
<name>A0A918ZDN1_9GAMM</name>
<evidence type="ECO:0008006" key="3">
    <source>
        <dbReference type="Google" id="ProtNLM"/>
    </source>
</evidence>
<dbReference type="Pfam" id="PF26363">
    <property type="entry name" value="Phospholipase-like"/>
    <property type="match status" value="1"/>
</dbReference>
<reference evidence="1" key="2">
    <citation type="submission" date="2020-09" db="EMBL/GenBank/DDBJ databases">
        <authorList>
            <person name="Sun Q."/>
            <person name="Kim S."/>
        </authorList>
    </citation>
    <scope>NUCLEOTIDE SEQUENCE</scope>
    <source>
        <strain evidence="1">KCTC 32020</strain>
    </source>
</reference>
<dbReference type="InterPro" id="IPR029058">
    <property type="entry name" value="AB_hydrolase_fold"/>
</dbReference>
<dbReference type="AlphaFoldDB" id="A0A918ZDN1"/>
<reference evidence="1" key="1">
    <citation type="journal article" date="2014" name="Int. J. Syst. Evol. Microbiol.">
        <title>Complete genome sequence of Corynebacterium casei LMG S-19264T (=DSM 44701T), isolated from a smear-ripened cheese.</title>
        <authorList>
            <consortium name="US DOE Joint Genome Institute (JGI-PGF)"/>
            <person name="Walter F."/>
            <person name="Albersmeier A."/>
            <person name="Kalinowski J."/>
            <person name="Ruckert C."/>
        </authorList>
    </citation>
    <scope>NUCLEOTIDE SEQUENCE</scope>
    <source>
        <strain evidence="1">KCTC 32020</strain>
    </source>
</reference>
<dbReference type="OrthoDB" id="7226437at2"/>
<accession>A0A918ZDN1</accession>
<evidence type="ECO:0000313" key="1">
    <source>
        <dbReference type="EMBL" id="GHE44334.1"/>
    </source>
</evidence>
<evidence type="ECO:0000313" key="2">
    <source>
        <dbReference type="Proteomes" id="UP000636453"/>
    </source>
</evidence>
<dbReference type="EMBL" id="BNCF01000023">
    <property type="protein sequence ID" value="GHE44334.1"/>
    <property type="molecule type" value="Genomic_DNA"/>
</dbReference>
<gene>
    <name evidence="1" type="ORF">GCM10007167_27570</name>
</gene>
<dbReference type="Proteomes" id="UP000636453">
    <property type="component" value="Unassembled WGS sequence"/>
</dbReference>
<proteinExistence type="predicted"/>
<keyword evidence="2" id="KW-1185">Reference proteome</keyword>
<comment type="caution">
    <text evidence="1">The sequence shown here is derived from an EMBL/GenBank/DDBJ whole genome shotgun (WGS) entry which is preliminary data.</text>
</comment>
<dbReference type="RefSeq" id="WP_146474915.1">
    <property type="nucleotide sequence ID" value="NZ_BNCF01000023.1"/>
</dbReference>